<evidence type="ECO:0000313" key="2">
    <source>
        <dbReference type="Proteomes" id="UP000752012"/>
    </source>
</evidence>
<accession>A0A969TWR9</accession>
<gene>
    <name evidence="1" type="ORF">HCN83_17255</name>
</gene>
<evidence type="ECO:0000313" key="1">
    <source>
        <dbReference type="EMBL" id="NJP39321.1"/>
    </source>
</evidence>
<dbReference type="RefSeq" id="WP_168009625.1">
    <property type="nucleotide sequence ID" value="NZ_JAATHJ010000047.1"/>
</dbReference>
<sequence>MKIIRDVGTGVDLETVLSKPLVAHLATSASEGPRDSPLWFLWEKERLWIIGTAGDTFPKRVRQTPACAIGIVDFDASSGTFIHIGFRGTAEVKPFDTQKADRLLAKYLGPERAAWDPRFQALGQENVLICFQPETVVVRDQSYQLPSST</sequence>
<dbReference type="InterPro" id="IPR012349">
    <property type="entry name" value="Split_barrel_FMN-bd"/>
</dbReference>
<name>A0A969TWR9_9BACI</name>
<reference evidence="1 2" key="1">
    <citation type="submission" date="2020-03" db="EMBL/GenBank/DDBJ databases">
        <title>Assessment of the enzymatic potential of alkaline-tolerant lipase obtained from Bacillus luteus H11 (technogenic soil) for the bioremediation of saline soils contaminated with petroleum substances.</title>
        <authorList>
            <person name="Kalwasinska A."/>
        </authorList>
    </citation>
    <scope>NUCLEOTIDE SEQUENCE [LARGE SCALE GENOMIC DNA]</scope>
    <source>
        <strain evidence="1 2">H11</strain>
    </source>
</reference>
<dbReference type="EMBL" id="JAATHJ010000047">
    <property type="protein sequence ID" value="NJP39321.1"/>
    <property type="molecule type" value="Genomic_DNA"/>
</dbReference>
<organism evidence="1 2">
    <name type="scientific">Alkalicoccus luteus</name>
    <dbReference type="NCBI Taxonomy" id="1237094"/>
    <lineage>
        <taxon>Bacteria</taxon>
        <taxon>Bacillati</taxon>
        <taxon>Bacillota</taxon>
        <taxon>Bacilli</taxon>
        <taxon>Bacillales</taxon>
        <taxon>Bacillaceae</taxon>
        <taxon>Alkalicoccus</taxon>
    </lineage>
</organism>
<proteinExistence type="predicted"/>
<keyword evidence="2" id="KW-1185">Reference proteome</keyword>
<dbReference type="SUPFAM" id="SSF50475">
    <property type="entry name" value="FMN-binding split barrel"/>
    <property type="match status" value="1"/>
</dbReference>
<comment type="caution">
    <text evidence="1">The sequence shown here is derived from an EMBL/GenBank/DDBJ whole genome shotgun (WGS) entry which is preliminary data.</text>
</comment>
<protein>
    <submittedName>
        <fullName evidence="1">Pyridoxamine 5'-phosphate oxidase family protein</fullName>
    </submittedName>
</protein>
<dbReference type="Proteomes" id="UP000752012">
    <property type="component" value="Unassembled WGS sequence"/>
</dbReference>
<dbReference type="Gene3D" id="2.30.110.10">
    <property type="entry name" value="Electron Transport, Fmn-binding Protein, Chain A"/>
    <property type="match status" value="1"/>
</dbReference>
<dbReference type="AlphaFoldDB" id="A0A969TWR9"/>